<dbReference type="EMBL" id="OBMI01000002">
    <property type="protein sequence ID" value="SOB86636.1"/>
    <property type="molecule type" value="Genomic_DNA"/>
</dbReference>
<dbReference type="Proteomes" id="UP000219494">
    <property type="component" value="Unassembled WGS sequence"/>
</dbReference>
<evidence type="ECO:0000259" key="3">
    <source>
        <dbReference type="Pfam" id="PF00107"/>
    </source>
</evidence>
<dbReference type="CDD" id="cd08291">
    <property type="entry name" value="ETR_like_1"/>
    <property type="match status" value="1"/>
</dbReference>
<reference evidence="4 5" key="1">
    <citation type="submission" date="2017-07" db="EMBL/GenBank/DDBJ databases">
        <authorList>
            <person name="Sun Z.S."/>
            <person name="Albrecht U."/>
            <person name="Echele G."/>
            <person name="Lee C.C."/>
        </authorList>
    </citation>
    <scope>NUCLEOTIDE SEQUENCE [LARGE SCALE GENOMIC DNA]</scope>
    <source>
        <strain evidence="4 5">CGMCC 1.12672</strain>
    </source>
</reference>
<dbReference type="GO" id="GO:0070402">
    <property type="term" value="F:NADPH binding"/>
    <property type="evidence" value="ECO:0007669"/>
    <property type="project" value="TreeGrafter"/>
</dbReference>
<dbReference type="OrthoDB" id="8629910at2"/>
<dbReference type="RefSeq" id="WP_097063635.1">
    <property type="nucleotide sequence ID" value="NZ_OBMI01000002.1"/>
</dbReference>
<organism evidence="4 5">
    <name type="scientific">Sphingomonas guangdongensis</name>
    <dbReference type="NCBI Taxonomy" id="1141890"/>
    <lineage>
        <taxon>Bacteria</taxon>
        <taxon>Pseudomonadati</taxon>
        <taxon>Pseudomonadota</taxon>
        <taxon>Alphaproteobacteria</taxon>
        <taxon>Sphingomonadales</taxon>
        <taxon>Sphingomonadaceae</taxon>
        <taxon>Sphingomonas</taxon>
    </lineage>
</organism>
<gene>
    <name evidence="4" type="ORF">SAMN06297144_1743</name>
</gene>
<dbReference type="Pfam" id="PF00107">
    <property type="entry name" value="ADH_zinc_N"/>
    <property type="match status" value="1"/>
</dbReference>
<dbReference type="InterPro" id="IPR036291">
    <property type="entry name" value="NAD(P)-bd_dom_sf"/>
</dbReference>
<dbReference type="Gene3D" id="3.90.180.10">
    <property type="entry name" value="Medium-chain alcohol dehydrogenases, catalytic domain"/>
    <property type="match status" value="1"/>
</dbReference>
<keyword evidence="1" id="KW-0521">NADP</keyword>
<dbReference type="SUPFAM" id="SSF50129">
    <property type="entry name" value="GroES-like"/>
    <property type="match status" value="1"/>
</dbReference>
<feature type="domain" description="Alcohol dehydrogenase-like C-terminal" evidence="3">
    <location>
        <begin position="185"/>
        <end position="252"/>
    </location>
</feature>
<evidence type="ECO:0000256" key="2">
    <source>
        <dbReference type="ARBA" id="ARBA00023002"/>
    </source>
</evidence>
<evidence type="ECO:0000256" key="1">
    <source>
        <dbReference type="ARBA" id="ARBA00022857"/>
    </source>
</evidence>
<accession>A0A285QXT2</accession>
<dbReference type="InterPro" id="IPR011032">
    <property type="entry name" value="GroES-like_sf"/>
</dbReference>
<protein>
    <submittedName>
        <fullName evidence="4">NADPH:quinone reductase</fullName>
    </submittedName>
</protein>
<dbReference type="PANTHER" id="PTHR48106">
    <property type="entry name" value="QUINONE OXIDOREDUCTASE PIG3-RELATED"/>
    <property type="match status" value="1"/>
</dbReference>
<dbReference type="AlphaFoldDB" id="A0A285QXT2"/>
<name>A0A285QXT2_9SPHN</name>
<dbReference type="GO" id="GO:0016651">
    <property type="term" value="F:oxidoreductase activity, acting on NAD(P)H"/>
    <property type="evidence" value="ECO:0007669"/>
    <property type="project" value="TreeGrafter"/>
</dbReference>
<keyword evidence="5" id="KW-1185">Reference proteome</keyword>
<dbReference type="Gene3D" id="3.40.50.720">
    <property type="entry name" value="NAD(P)-binding Rossmann-like Domain"/>
    <property type="match status" value="1"/>
</dbReference>
<dbReference type="PANTHER" id="PTHR48106:SF18">
    <property type="entry name" value="QUINONE OXIDOREDUCTASE PIG3"/>
    <property type="match status" value="1"/>
</dbReference>
<evidence type="ECO:0000313" key="4">
    <source>
        <dbReference type="EMBL" id="SOB86636.1"/>
    </source>
</evidence>
<keyword evidence="2" id="KW-0560">Oxidoreductase</keyword>
<dbReference type="SUPFAM" id="SSF51735">
    <property type="entry name" value="NAD(P)-binding Rossmann-fold domains"/>
    <property type="match status" value="1"/>
</dbReference>
<sequence>MAESVSGRELRSTVREDGTLTLSLARVTLDPPGPGEVIVAVEAAPINPSDLGLLVGPADPGSAVPGGSADAPTLTLTIPPDRRGAVAARLGQSLPVGNEGAGTVIAAGPDVEDLVGKTVGMIGGAMFADHRKLRASDCIVLKDGQTAADGAAMFVNPLTALGFVETMRAEGHRALVNTAAASILGQQLNRICLADGIPLVNVVRSPEQAQLLRDAGATHVVDTSADNFREALKAAVAESGATIAFDAIGGGTLGGQILAAMEAAASKDAAYSRYGSDMFKQLYIYGMLDPGPTIINRSFGFAWSVGGWLLFPFLQKAGAEVAGRLRARVRDELTTTFATRYSRTIGLAEALQPEVFAAYERKATGEKFLIDPRR</sequence>
<dbReference type="InterPro" id="IPR013149">
    <property type="entry name" value="ADH-like_C"/>
</dbReference>
<proteinExistence type="predicted"/>
<evidence type="ECO:0000313" key="5">
    <source>
        <dbReference type="Proteomes" id="UP000219494"/>
    </source>
</evidence>